<evidence type="ECO:0000313" key="2">
    <source>
        <dbReference type="EMBL" id="PPB79929.1"/>
    </source>
</evidence>
<dbReference type="SUPFAM" id="SSF52980">
    <property type="entry name" value="Restriction endonuclease-like"/>
    <property type="match status" value="1"/>
</dbReference>
<proteinExistence type="inferred from homology"/>
<protein>
    <submittedName>
        <fullName evidence="2">Putative endonuclease</fullName>
    </submittedName>
</protein>
<dbReference type="AlphaFoldDB" id="A0A2S5JET4"/>
<keyword evidence="2" id="KW-0378">Hydrolase</keyword>
<sequence length="101" mass="11111">MEAAYVARGCKVLDRRWRGKSGEIDLILADDDGVVFVEVKQASTVEAAAERLQPRQVKRILAAAEEYVARLPTGLATNMRLDLALVDRSGRIELREAALCA</sequence>
<accession>A0A2S5JET4</accession>
<evidence type="ECO:0000256" key="1">
    <source>
        <dbReference type="ARBA" id="ARBA00006738"/>
    </source>
</evidence>
<dbReference type="InterPro" id="IPR003509">
    <property type="entry name" value="UPF0102_YraN-like"/>
</dbReference>
<keyword evidence="3" id="KW-1185">Reference proteome</keyword>
<name>A0A2S5JET4_9RHOB</name>
<dbReference type="InterPro" id="IPR011856">
    <property type="entry name" value="tRNA_endonuc-like_dom_sf"/>
</dbReference>
<dbReference type="EMBL" id="PRDS01000008">
    <property type="protein sequence ID" value="PPB79929.1"/>
    <property type="molecule type" value="Genomic_DNA"/>
</dbReference>
<reference evidence="2 3" key="1">
    <citation type="submission" date="2018-01" db="EMBL/GenBank/DDBJ databases">
        <title>Genomic Encyclopedia of Archaeal and Bacterial Type Strains, Phase II (KMG-II): from individual species to whole genera.</title>
        <authorList>
            <person name="Goeker M."/>
        </authorList>
    </citation>
    <scope>NUCLEOTIDE SEQUENCE [LARGE SCALE GENOMIC DNA]</scope>
    <source>
        <strain evidence="2 3">DSM 12048</strain>
    </source>
</reference>
<dbReference type="PANTHER" id="PTHR34039:SF1">
    <property type="entry name" value="UPF0102 PROTEIN YRAN"/>
    <property type="match status" value="1"/>
</dbReference>
<keyword evidence="2" id="KW-0540">Nuclease</keyword>
<keyword evidence="2" id="KW-0255">Endonuclease</keyword>
<organism evidence="2 3">
    <name type="scientific">Albidovulum inexpectatum</name>
    <dbReference type="NCBI Taxonomy" id="196587"/>
    <lineage>
        <taxon>Bacteria</taxon>
        <taxon>Pseudomonadati</taxon>
        <taxon>Pseudomonadota</taxon>
        <taxon>Alphaproteobacteria</taxon>
        <taxon>Rhodobacterales</taxon>
        <taxon>Paracoccaceae</taxon>
        <taxon>Albidovulum</taxon>
    </lineage>
</organism>
<dbReference type="Proteomes" id="UP000239736">
    <property type="component" value="Unassembled WGS sequence"/>
</dbReference>
<gene>
    <name evidence="2" type="ORF">LV82_02486</name>
</gene>
<comment type="caution">
    <text evidence="2">The sequence shown here is derived from an EMBL/GenBank/DDBJ whole genome shotgun (WGS) entry which is preliminary data.</text>
</comment>
<dbReference type="GO" id="GO:0004519">
    <property type="term" value="F:endonuclease activity"/>
    <property type="evidence" value="ECO:0007669"/>
    <property type="project" value="UniProtKB-KW"/>
</dbReference>
<dbReference type="PANTHER" id="PTHR34039">
    <property type="entry name" value="UPF0102 PROTEIN YRAN"/>
    <property type="match status" value="1"/>
</dbReference>
<dbReference type="GO" id="GO:0003676">
    <property type="term" value="F:nucleic acid binding"/>
    <property type="evidence" value="ECO:0007669"/>
    <property type="project" value="InterPro"/>
</dbReference>
<dbReference type="Pfam" id="PF02021">
    <property type="entry name" value="UPF0102"/>
    <property type="match status" value="1"/>
</dbReference>
<comment type="similarity">
    <text evidence="1">Belongs to the UPF0102 family.</text>
</comment>
<dbReference type="Gene3D" id="3.40.1350.10">
    <property type="match status" value="1"/>
</dbReference>
<dbReference type="InterPro" id="IPR011335">
    <property type="entry name" value="Restrct_endonuc-II-like"/>
</dbReference>
<evidence type="ECO:0000313" key="3">
    <source>
        <dbReference type="Proteomes" id="UP000239736"/>
    </source>
</evidence>